<proteinExistence type="predicted"/>
<evidence type="ECO:0000313" key="1">
    <source>
        <dbReference type="EMBL" id="ETO59095.1"/>
    </source>
</evidence>
<comment type="caution">
    <text evidence="1">The sequence shown here is derived from an EMBL/GenBank/DDBJ whole genome shotgun (WGS) entry which is preliminary data.</text>
</comment>
<dbReference type="OrthoDB" id="119983at2759"/>
<dbReference type="EMBL" id="ANJA01004411">
    <property type="protein sequence ID" value="ETO59095.1"/>
    <property type="molecule type" value="Genomic_DNA"/>
</dbReference>
<protein>
    <recommendedName>
        <fullName evidence="3">DNA phosphorothioation-dependent restriction protein DptG</fullName>
    </recommendedName>
</protein>
<sequence length="169" mass="19766">MPPFKTASFKKYLECLDYFWRHANFLREFCAEHRFLKRKCVRKRMARVAVDALAKHIVPVVSTKTCVAYGDWSKRNGIRGHAYSPVKGLKQALQKRTMLVSMDEFMTRKLCSHCHQTLSSVQYLVDTKLVKRKKRKGTVLIRNRPEVQFEEKKCYGVLRCDHEGCGACY</sequence>
<name>A0A080YXI4_PHYNI</name>
<dbReference type="Proteomes" id="UP000028582">
    <property type="component" value="Unassembled WGS sequence"/>
</dbReference>
<gene>
    <name evidence="1" type="ORF">F444_22532</name>
</gene>
<dbReference type="AlphaFoldDB" id="A0A080YXI4"/>
<accession>A0A080YXI4</accession>
<evidence type="ECO:0000313" key="2">
    <source>
        <dbReference type="Proteomes" id="UP000028582"/>
    </source>
</evidence>
<evidence type="ECO:0008006" key="3">
    <source>
        <dbReference type="Google" id="ProtNLM"/>
    </source>
</evidence>
<organism evidence="1 2">
    <name type="scientific">Phytophthora nicotianae P1976</name>
    <dbReference type="NCBI Taxonomy" id="1317066"/>
    <lineage>
        <taxon>Eukaryota</taxon>
        <taxon>Sar</taxon>
        <taxon>Stramenopiles</taxon>
        <taxon>Oomycota</taxon>
        <taxon>Peronosporomycetes</taxon>
        <taxon>Peronosporales</taxon>
        <taxon>Peronosporaceae</taxon>
        <taxon>Phytophthora</taxon>
    </lineage>
</organism>
<reference evidence="1 2" key="1">
    <citation type="submission" date="2013-11" db="EMBL/GenBank/DDBJ databases">
        <title>The Genome Sequence of Phytophthora parasitica P1976.</title>
        <authorList>
            <consortium name="The Broad Institute Genomics Platform"/>
            <person name="Russ C."/>
            <person name="Tyler B."/>
            <person name="Panabieres F."/>
            <person name="Shan W."/>
            <person name="Tripathy S."/>
            <person name="Grunwald N."/>
            <person name="Machado M."/>
            <person name="Johnson C.S."/>
            <person name="Walker B."/>
            <person name="Young S."/>
            <person name="Zeng Q."/>
            <person name="Gargeya S."/>
            <person name="Fitzgerald M."/>
            <person name="Haas B."/>
            <person name="Abouelleil A."/>
            <person name="Allen A.W."/>
            <person name="Alvarado L."/>
            <person name="Arachchi H.M."/>
            <person name="Berlin A.M."/>
            <person name="Chapman S.B."/>
            <person name="Gainer-Dewar J."/>
            <person name="Goldberg J."/>
            <person name="Griggs A."/>
            <person name="Gujja S."/>
            <person name="Hansen M."/>
            <person name="Howarth C."/>
            <person name="Imamovic A."/>
            <person name="Ireland A."/>
            <person name="Larimer J."/>
            <person name="McCowan C."/>
            <person name="Murphy C."/>
            <person name="Pearson M."/>
            <person name="Poon T.W."/>
            <person name="Priest M."/>
            <person name="Roberts A."/>
            <person name="Saif S."/>
            <person name="Shea T."/>
            <person name="Sisk P."/>
            <person name="Sykes S."/>
            <person name="Wortman J."/>
            <person name="Nusbaum C."/>
            <person name="Birren B."/>
        </authorList>
    </citation>
    <scope>NUCLEOTIDE SEQUENCE [LARGE SCALE GENOMIC DNA]</scope>
    <source>
        <strain evidence="1 2">P1976</strain>
    </source>
</reference>